<dbReference type="AlphaFoldDB" id="C2EVH8"/>
<evidence type="ECO:0000313" key="3">
    <source>
        <dbReference type="Proteomes" id="UP000004483"/>
    </source>
</evidence>
<dbReference type="InterPro" id="IPR035903">
    <property type="entry name" value="HesB-like_dom_sf"/>
</dbReference>
<dbReference type="Gene3D" id="2.60.300.12">
    <property type="entry name" value="HesB-like domain"/>
    <property type="match status" value="1"/>
</dbReference>
<dbReference type="eggNOG" id="COG4918">
    <property type="taxonomic scope" value="Bacteria"/>
</dbReference>
<protein>
    <recommendedName>
        <fullName evidence="1">Core domain-containing protein</fullName>
    </recommendedName>
</protein>
<evidence type="ECO:0000313" key="2">
    <source>
        <dbReference type="EMBL" id="EEJ40053.1"/>
    </source>
</evidence>
<organism evidence="2 3">
    <name type="scientific">Limosilactobacillus vaginalis DSM 5837 = ATCC 49540</name>
    <dbReference type="NCBI Taxonomy" id="1423814"/>
    <lineage>
        <taxon>Bacteria</taxon>
        <taxon>Bacillati</taxon>
        <taxon>Bacillota</taxon>
        <taxon>Bacilli</taxon>
        <taxon>Lactobacillales</taxon>
        <taxon>Lactobacillaceae</taxon>
        <taxon>Limosilactobacillus</taxon>
    </lineage>
</organism>
<comment type="caution">
    <text evidence="2">The sequence shown here is derived from an EMBL/GenBank/DDBJ whole genome shotgun (WGS) entry which is preliminary data.</text>
</comment>
<dbReference type="STRING" id="1423814.HMPREF0549_1464"/>
<proteinExistence type="predicted"/>
<gene>
    <name evidence="2" type="ORF">HMPREF0549_1464</name>
</gene>
<dbReference type="Proteomes" id="UP000004483">
    <property type="component" value="Unassembled WGS sequence"/>
</dbReference>
<sequence length="146" mass="16591">MSKIIITISLKGELLMKKLTVTAAAMDRLRKYMSPDKQIVLDFDDGVGPFSAIGNCNLDANYRLIFVNRDVKLPDFDEIVSSNIGDIRIKSEWYASAQFEDQMELRFDPKHFTMPLVSPTKILTDNVEVVEINEPLKTEYSGTHDC</sequence>
<dbReference type="InterPro" id="IPR000361">
    <property type="entry name" value="ATAP_core_dom"/>
</dbReference>
<name>C2EVH8_9LACO</name>
<dbReference type="Pfam" id="PF01521">
    <property type="entry name" value="Fe-S_biosyn"/>
    <property type="match status" value="1"/>
</dbReference>
<evidence type="ECO:0000259" key="1">
    <source>
        <dbReference type="Pfam" id="PF01521"/>
    </source>
</evidence>
<feature type="domain" description="Core" evidence="1">
    <location>
        <begin position="18"/>
        <end position="130"/>
    </location>
</feature>
<accession>C2EVH8</accession>
<reference evidence="2 3" key="1">
    <citation type="submission" date="2009-01" db="EMBL/GenBank/DDBJ databases">
        <authorList>
            <person name="Qin X."/>
            <person name="Bachman B."/>
            <person name="Battles P."/>
            <person name="Bell A."/>
            <person name="Bess C."/>
            <person name="Bickham C."/>
            <person name="Chaboub L."/>
            <person name="Chen D."/>
            <person name="Coyle M."/>
            <person name="Deiros D.R."/>
            <person name="Dinh H."/>
            <person name="Forbes L."/>
            <person name="Fowler G."/>
            <person name="Francisco L."/>
            <person name="Fu Q."/>
            <person name="Gubbala S."/>
            <person name="Hale W."/>
            <person name="Han Y."/>
            <person name="Hemphill L."/>
            <person name="Highlander S.K."/>
            <person name="Hirani K."/>
            <person name="Hogues M."/>
            <person name="Jackson L."/>
            <person name="Jakkamsetti A."/>
            <person name="Javaid M."/>
            <person name="Jiang H."/>
            <person name="Korchina V."/>
            <person name="Kovar C."/>
            <person name="Lara F."/>
            <person name="Lee S."/>
            <person name="Mata R."/>
            <person name="Mathew T."/>
            <person name="Moen C."/>
            <person name="Morales K."/>
            <person name="Munidasa M."/>
            <person name="Nazareth L."/>
            <person name="Ngo R."/>
            <person name="Nguyen L."/>
            <person name="Okwuonu G."/>
            <person name="Ongeri F."/>
            <person name="Patil S."/>
            <person name="Petrosino J."/>
            <person name="Pham C."/>
            <person name="Pham P."/>
            <person name="Pu L.-L."/>
            <person name="Puazo M."/>
            <person name="Raj R."/>
            <person name="Reid J."/>
            <person name="Rouhana J."/>
            <person name="Saada N."/>
            <person name="Shang Y."/>
            <person name="Simmons D."/>
            <person name="Thornton R."/>
            <person name="Warren J."/>
            <person name="Weissenberger G."/>
            <person name="Zhang J."/>
            <person name="Zhang L."/>
            <person name="Zhou C."/>
            <person name="Zhu D."/>
            <person name="Muzny D."/>
            <person name="Worley K."/>
            <person name="Gibbs R."/>
        </authorList>
    </citation>
    <scope>NUCLEOTIDE SEQUENCE [LARGE SCALE GENOMIC DNA]</scope>
    <source>
        <strain evidence="2 3">ATCC 49540</strain>
    </source>
</reference>
<dbReference type="EMBL" id="ACGV01000155">
    <property type="protein sequence ID" value="EEJ40053.1"/>
    <property type="molecule type" value="Genomic_DNA"/>
</dbReference>
<dbReference type="HOGENOM" id="CLU_141575_0_1_9"/>
<dbReference type="SUPFAM" id="SSF89360">
    <property type="entry name" value="HesB-like domain"/>
    <property type="match status" value="1"/>
</dbReference>